<evidence type="ECO:0000256" key="1">
    <source>
        <dbReference type="SAM" id="Phobius"/>
    </source>
</evidence>
<organism evidence="3 4">
    <name type="scientific">Kwoniella newhampshirensis</name>
    <dbReference type="NCBI Taxonomy" id="1651941"/>
    <lineage>
        <taxon>Eukaryota</taxon>
        <taxon>Fungi</taxon>
        <taxon>Dikarya</taxon>
        <taxon>Basidiomycota</taxon>
        <taxon>Agaricomycotina</taxon>
        <taxon>Tremellomycetes</taxon>
        <taxon>Tremellales</taxon>
        <taxon>Cryptococcaceae</taxon>
        <taxon>Kwoniella</taxon>
    </lineage>
</organism>
<dbReference type="RefSeq" id="XP_066804182.1">
    <property type="nucleotide sequence ID" value="XM_066945493.1"/>
</dbReference>
<keyword evidence="4" id="KW-1185">Reference proteome</keyword>
<proteinExistence type="predicted"/>
<dbReference type="InterPro" id="IPR026116">
    <property type="entry name" value="GT18_cat"/>
</dbReference>
<reference evidence="3 4" key="1">
    <citation type="journal article" date="2024" name="bioRxiv">
        <title>Comparative genomics of Cryptococcus and Kwoniella reveals pathogenesis evolution and contrasting karyotype dynamics via intercentromeric recombination or chromosome fusion.</title>
        <authorList>
            <person name="Coelho M.A."/>
            <person name="David-Palma M."/>
            <person name="Shea T."/>
            <person name="Bowers K."/>
            <person name="McGinley-Smith S."/>
            <person name="Mohammad A.W."/>
            <person name="Gnirke A."/>
            <person name="Yurkov A.M."/>
            <person name="Nowrousian M."/>
            <person name="Sun S."/>
            <person name="Cuomo C.A."/>
            <person name="Heitman J."/>
        </authorList>
    </citation>
    <scope>NUCLEOTIDE SEQUENCE [LARGE SCALE GENOMIC DNA]</scope>
    <source>
        <strain evidence="3 4">CBS 13917</strain>
    </source>
</reference>
<gene>
    <name evidence="3" type="ORF">IAR55_002379</name>
</gene>
<feature type="domain" description="Glycosyltransferase family 18 catalytic" evidence="2">
    <location>
        <begin position="360"/>
        <end position="485"/>
    </location>
</feature>
<dbReference type="EMBL" id="JBCAWK010000004">
    <property type="protein sequence ID" value="KAK8861557.1"/>
    <property type="molecule type" value="Genomic_DNA"/>
</dbReference>
<feature type="transmembrane region" description="Helical" evidence="1">
    <location>
        <begin position="12"/>
        <end position="31"/>
    </location>
</feature>
<accession>A0AAW0Z157</accession>
<dbReference type="KEGG" id="kne:92179638"/>
<protein>
    <recommendedName>
        <fullName evidence="2">Glycosyltransferase family 18 catalytic domain-containing protein</fullName>
    </recommendedName>
</protein>
<keyword evidence="1" id="KW-1133">Transmembrane helix</keyword>
<name>A0AAW0Z157_9TREE</name>
<evidence type="ECO:0000313" key="4">
    <source>
        <dbReference type="Proteomes" id="UP001388673"/>
    </source>
</evidence>
<dbReference type="Pfam" id="PF15024">
    <property type="entry name" value="Glyco_transf_18"/>
    <property type="match status" value="1"/>
</dbReference>
<evidence type="ECO:0000313" key="3">
    <source>
        <dbReference type="EMBL" id="KAK8861557.1"/>
    </source>
</evidence>
<keyword evidence="1" id="KW-0812">Transmembrane</keyword>
<dbReference type="GO" id="GO:0030144">
    <property type="term" value="F:alpha-1,6-mannosylglycoprotein 6-beta-N-acetylglucosaminyltransferase activity"/>
    <property type="evidence" value="ECO:0007669"/>
    <property type="project" value="InterPro"/>
</dbReference>
<evidence type="ECO:0000259" key="2">
    <source>
        <dbReference type="Pfam" id="PF15024"/>
    </source>
</evidence>
<dbReference type="AlphaFoldDB" id="A0AAW0Z157"/>
<dbReference type="GeneID" id="92179638"/>
<comment type="caution">
    <text evidence="3">The sequence shown here is derived from an EMBL/GenBank/DDBJ whole genome shotgun (WGS) entry which is preliminary data.</text>
</comment>
<dbReference type="Proteomes" id="UP001388673">
    <property type="component" value="Unassembled WGS sequence"/>
</dbReference>
<keyword evidence="1" id="KW-0472">Membrane</keyword>
<sequence>MVLLVPPRFRITALCITFFTTLLTLAAFFYISQSPLPEDEDASDNGGALHRLMSFHAPDLGSWIGLGVDRSEEVRQIRELRETFMTRFPVPEEDTASGRSKNAPALQRLADCIESGTCGEGEETVVILASFHFNNALNGHTSGEDIWALSSIEAFSALNYTLLYSAGPMDTLTLYQGMPDKVAVILWEGGGLKECLARNEDTWQEQEVAHTSGKFQEAEGRFGCMKREGYEEGIPLHKSFTFHFWEGPEHPLGRQFTLAPEDYGAWAKDGKGNHFLGYSIETRCRSVELPSEKLHRGLILGKRKDYFDPESRDFYWPDLLGPTSDAMPSAHNATSGEDVPFELIATAGKNQDGVPEDLFGQKIHNLGPQTQDGWNAILSSSKFLLGIGKPWLSPSPYDALCFGVPFINPVMYWDKENPHDWSKWITQHNALRAVEPPFVYHVQKGNGTQLEDAFRAALESPIDRYIPPNMRKDSVKERHRALVETDWMPWAEAAVEELFTNKGGQFWYGL</sequence>